<reference evidence="2" key="2">
    <citation type="submission" date="2018-05" db="EMBL/GenBank/DDBJ databases">
        <title>OpunRS2 (Oryza punctata Reference Sequence Version 2).</title>
        <authorList>
            <person name="Zhang J."/>
            <person name="Kudrna D."/>
            <person name="Lee S."/>
            <person name="Talag J."/>
            <person name="Welchert J."/>
            <person name="Wing R.A."/>
        </authorList>
    </citation>
    <scope>NUCLEOTIDE SEQUENCE [LARGE SCALE GENOMIC DNA]</scope>
</reference>
<keyword evidence="3" id="KW-1185">Reference proteome</keyword>
<dbReference type="Gramene" id="OPUNC01G17960.1">
    <property type="protein sequence ID" value="OPUNC01G17960.1"/>
    <property type="gene ID" value="OPUNC01G17960"/>
</dbReference>
<protein>
    <submittedName>
        <fullName evidence="2">Uncharacterized protein</fullName>
    </submittedName>
</protein>
<feature type="region of interest" description="Disordered" evidence="1">
    <location>
        <begin position="172"/>
        <end position="193"/>
    </location>
</feature>
<proteinExistence type="predicted"/>
<name>A0A0E0JJF3_ORYPU</name>
<evidence type="ECO:0000256" key="1">
    <source>
        <dbReference type="SAM" id="MobiDB-lite"/>
    </source>
</evidence>
<accession>A0A0E0JJF3</accession>
<evidence type="ECO:0000313" key="2">
    <source>
        <dbReference type="EnsemblPlants" id="OPUNC01G17960.1"/>
    </source>
</evidence>
<organism evidence="2">
    <name type="scientific">Oryza punctata</name>
    <name type="common">Red rice</name>
    <dbReference type="NCBI Taxonomy" id="4537"/>
    <lineage>
        <taxon>Eukaryota</taxon>
        <taxon>Viridiplantae</taxon>
        <taxon>Streptophyta</taxon>
        <taxon>Embryophyta</taxon>
        <taxon>Tracheophyta</taxon>
        <taxon>Spermatophyta</taxon>
        <taxon>Magnoliopsida</taxon>
        <taxon>Liliopsida</taxon>
        <taxon>Poales</taxon>
        <taxon>Poaceae</taxon>
        <taxon>BOP clade</taxon>
        <taxon>Oryzoideae</taxon>
        <taxon>Oryzeae</taxon>
        <taxon>Oryzinae</taxon>
        <taxon>Oryza</taxon>
    </lineage>
</organism>
<dbReference type="PANTHER" id="PTHR34278:SF11">
    <property type="entry name" value="OS01G0510200 PROTEIN"/>
    <property type="match status" value="1"/>
</dbReference>
<reference evidence="2" key="1">
    <citation type="submission" date="2015-04" db="UniProtKB">
        <authorList>
            <consortium name="EnsemblPlants"/>
        </authorList>
    </citation>
    <scope>IDENTIFICATION</scope>
</reference>
<sequence length="223" mass="24133">MRREGRQRGWVCAYDRALVDPEGKRRVVGAVAAPATVANGGFVRAPRKPTNHSKFTGGRAFRELISGKGASGGSVASTTGGKGRHKFKHDEIKAYYLDLEVVRVDDAVDEHRYDMDLQHGWVCAYDRALVDPEGKRRAVGTVGTVGNGGFIRAPRKPTNHSKFTGGRAFRELSSGKGAAGGSTSSTTGRKGRHKVKHDEIKAYYLELEGADDAVDGHSYDMDS</sequence>
<dbReference type="Proteomes" id="UP000026962">
    <property type="component" value="Chromosome 1"/>
</dbReference>
<dbReference type="eggNOG" id="ENOG502R3MX">
    <property type="taxonomic scope" value="Eukaryota"/>
</dbReference>
<dbReference type="HOGENOM" id="CLU_1241818_0_0_1"/>
<dbReference type="AlphaFoldDB" id="A0A0E0JJF3"/>
<evidence type="ECO:0000313" key="3">
    <source>
        <dbReference type="Proteomes" id="UP000026962"/>
    </source>
</evidence>
<dbReference type="EnsemblPlants" id="OPUNC01G17960.1">
    <property type="protein sequence ID" value="OPUNC01G17960.1"/>
    <property type="gene ID" value="OPUNC01G17960"/>
</dbReference>
<dbReference type="PANTHER" id="PTHR34278">
    <property type="entry name" value="PROTEIN THI031, PUTATIVE-RELATED"/>
    <property type="match status" value="1"/>
</dbReference>